<dbReference type="GO" id="GO:0003677">
    <property type="term" value="F:DNA binding"/>
    <property type="evidence" value="ECO:0007669"/>
    <property type="project" value="UniProtKB-KW"/>
</dbReference>
<dbReference type="EMBL" id="MN741017">
    <property type="protein sequence ID" value="QHU22747.1"/>
    <property type="molecule type" value="Genomic_DNA"/>
</dbReference>
<dbReference type="AlphaFoldDB" id="A0A6C0L1G8"/>
<dbReference type="SUPFAM" id="SSF47413">
    <property type="entry name" value="lambda repressor-like DNA-binding domains"/>
    <property type="match status" value="1"/>
</dbReference>
<dbReference type="InterPro" id="IPR010982">
    <property type="entry name" value="Lambda_DNA-bd_dom_sf"/>
</dbReference>
<feature type="region of interest" description="Disordered" evidence="2">
    <location>
        <begin position="28"/>
        <end position="61"/>
    </location>
</feature>
<organism evidence="3">
    <name type="scientific">viral metagenome</name>
    <dbReference type="NCBI Taxonomy" id="1070528"/>
    <lineage>
        <taxon>unclassified sequences</taxon>
        <taxon>metagenomes</taxon>
        <taxon>organismal metagenomes</taxon>
    </lineage>
</organism>
<evidence type="ECO:0000256" key="1">
    <source>
        <dbReference type="ARBA" id="ARBA00023125"/>
    </source>
</evidence>
<feature type="compositionally biased region" description="Polar residues" evidence="2">
    <location>
        <begin position="32"/>
        <end position="47"/>
    </location>
</feature>
<proteinExistence type="predicted"/>
<reference evidence="3" key="1">
    <citation type="journal article" date="2020" name="Nature">
        <title>Giant virus diversity and host interactions through global metagenomics.</title>
        <authorList>
            <person name="Schulz F."/>
            <person name="Roux S."/>
            <person name="Paez-Espino D."/>
            <person name="Jungbluth S."/>
            <person name="Walsh D.A."/>
            <person name="Denef V.J."/>
            <person name="McMahon K.D."/>
            <person name="Konstantinidis K.T."/>
            <person name="Eloe-Fadrosh E.A."/>
            <person name="Kyrpides N.C."/>
            <person name="Woyke T."/>
        </authorList>
    </citation>
    <scope>NUCLEOTIDE SEQUENCE</scope>
    <source>
        <strain evidence="3">GVMAG-S-ERX555907-63</strain>
    </source>
</reference>
<accession>A0A6C0L1G8</accession>
<dbReference type="PANTHER" id="PTHR10245">
    <property type="entry name" value="ENDOTHELIAL DIFFERENTIATION-RELATED FACTOR 1 MULTIPROTEIN BRIDGING FACTOR 1"/>
    <property type="match status" value="1"/>
</dbReference>
<keyword evidence="1" id="KW-0238">DNA-binding</keyword>
<name>A0A6C0L1G8_9ZZZZ</name>
<evidence type="ECO:0000256" key="2">
    <source>
        <dbReference type="SAM" id="MobiDB-lite"/>
    </source>
</evidence>
<dbReference type="Gene3D" id="1.10.260.40">
    <property type="entry name" value="lambda repressor-like DNA-binding domains"/>
    <property type="match status" value="1"/>
</dbReference>
<sequence>MSHQDWRSVDIGRKSGGSLTSQEILLKKQTAQRKGQSVSYQKNSLNFKNIPPNSRKLDDATESSKIIKLKEGKNIMQGRIANKLSRKQLACKLNMKEEELAKFENNNVHATPANKILLTKIKRILKIK</sequence>
<dbReference type="GO" id="GO:0005634">
    <property type="term" value="C:nucleus"/>
    <property type="evidence" value="ECO:0007669"/>
    <property type="project" value="TreeGrafter"/>
</dbReference>
<dbReference type="PANTHER" id="PTHR10245:SF15">
    <property type="entry name" value="ENDOTHELIAL DIFFERENTIATION-RELATED FACTOR 1"/>
    <property type="match status" value="1"/>
</dbReference>
<protein>
    <recommendedName>
        <fullName evidence="4">HTH cro/C1-type domain-containing protein</fullName>
    </recommendedName>
</protein>
<evidence type="ECO:0008006" key="4">
    <source>
        <dbReference type="Google" id="ProtNLM"/>
    </source>
</evidence>
<evidence type="ECO:0000313" key="3">
    <source>
        <dbReference type="EMBL" id="QHU22747.1"/>
    </source>
</evidence>